<proteinExistence type="predicted"/>
<evidence type="ECO:0000313" key="2">
    <source>
        <dbReference type="EMBL" id="ODR99754.1"/>
    </source>
</evidence>
<name>A0A1E3W1R9_9HYPH</name>
<protein>
    <submittedName>
        <fullName evidence="2">Uncharacterized protein</fullName>
    </submittedName>
</protein>
<evidence type="ECO:0000313" key="3">
    <source>
        <dbReference type="Proteomes" id="UP000094472"/>
    </source>
</evidence>
<feature type="region of interest" description="Disordered" evidence="1">
    <location>
        <begin position="76"/>
        <end position="98"/>
    </location>
</feature>
<dbReference type="AlphaFoldDB" id="A0A1E3W1R9"/>
<evidence type="ECO:0000256" key="1">
    <source>
        <dbReference type="SAM" id="MobiDB-lite"/>
    </source>
</evidence>
<dbReference type="STRING" id="1774969.AUC69_09130"/>
<accession>A0A1E3W1R9</accession>
<comment type="caution">
    <text evidence="2">The sequence shown here is derived from an EMBL/GenBank/DDBJ whole genome shotgun (WGS) entry which is preliminary data.</text>
</comment>
<gene>
    <name evidence="2" type="ORF">AUC69_09130</name>
</gene>
<reference evidence="2 3" key="1">
    <citation type="journal article" date="2016" name="Environ. Microbiol.">
        <title>New Methyloceanibacter diversity from North Sea sediments includes methanotroph containing solely the soluble methane monooxygenase.</title>
        <authorList>
            <person name="Vekeman B."/>
            <person name="Kerckhof F.M."/>
            <person name="Cremers G."/>
            <person name="de Vos P."/>
            <person name="Vandamme P."/>
            <person name="Boon N."/>
            <person name="Op den Camp H.J."/>
            <person name="Heylen K."/>
        </authorList>
    </citation>
    <scope>NUCLEOTIDE SEQUENCE [LARGE SCALE GENOMIC DNA]</scope>
    <source>
        <strain evidence="2 3">R-67175</strain>
    </source>
</reference>
<organism evidence="2 3">
    <name type="scientific">Methyloceanibacter superfactus</name>
    <dbReference type="NCBI Taxonomy" id="1774969"/>
    <lineage>
        <taxon>Bacteria</taxon>
        <taxon>Pseudomonadati</taxon>
        <taxon>Pseudomonadota</taxon>
        <taxon>Alphaproteobacteria</taxon>
        <taxon>Hyphomicrobiales</taxon>
        <taxon>Hyphomicrobiaceae</taxon>
        <taxon>Methyloceanibacter</taxon>
    </lineage>
</organism>
<dbReference type="Proteomes" id="UP000094472">
    <property type="component" value="Unassembled WGS sequence"/>
</dbReference>
<keyword evidence="3" id="KW-1185">Reference proteome</keyword>
<sequence>MAQSIAFDGATADLIQVTATVDAVDKKDRLITLTGPQGNTVVIKAGPKVRNFDRIKAGDDVVASYFEEISVVVTDAPSDGPPMTKEEGLEEDAEGGMDAPPPATVDVEAGAAVAAKGAEPGAAVGEVVTINTTIEAVEYDTRIVTLAGQNGLSRRVKVGPAVAIEQLKAGDGVTIQIKQAVAVDVQVP</sequence>
<dbReference type="EMBL" id="LPWF01000016">
    <property type="protein sequence ID" value="ODR99754.1"/>
    <property type="molecule type" value="Genomic_DNA"/>
</dbReference>